<dbReference type="SMART" id="SM00409">
    <property type="entry name" value="IG"/>
    <property type="match status" value="3"/>
</dbReference>
<feature type="domain" description="Ig-like" evidence="5">
    <location>
        <begin position="128"/>
        <end position="208"/>
    </location>
</feature>
<dbReference type="GO" id="GO:0007156">
    <property type="term" value="P:homophilic cell adhesion via plasma membrane adhesion molecules"/>
    <property type="evidence" value="ECO:0007669"/>
    <property type="project" value="TreeGrafter"/>
</dbReference>
<organism evidence="7 8">
    <name type="scientific">Phyllotreta striolata</name>
    <name type="common">Striped flea beetle</name>
    <name type="synonym">Crioceris striolata</name>
    <dbReference type="NCBI Taxonomy" id="444603"/>
    <lineage>
        <taxon>Eukaryota</taxon>
        <taxon>Metazoa</taxon>
        <taxon>Ecdysozoa</taxon>
        <taxon>Arthropoda</taxon>
        <taxon>Hexapoda</taxon>
        <taxon>Insecta</taxon>
        <taxon>Pterygota</taxon>
        <taxon>Neoptera</taxon>
        <taxon>Endopterygota</taxon>
        <taxon>Coleoptera</taxon>
        <taxon>Polyphaga</taxon>
        <taxon>Cucujiformia</taxon>
        <taxon>Chrysomeloidea</taxon>
        <taxon>Chrysomelidae</taxon>
        <taxon>Galerucinae</taxon>
        <taxon>Alticini</taxon>
        <taxon>Phyllotreta</taxon>
    </lineage>
</organism>
<dbReference type="Proteomes" id="UP001153712">
    <property type="component" value="Chromosome 11"/>
</dbReference>
<dbReference type="InterPro" id="IPR003961">
    <property type="entry name" value="FN3_dom"/>
</dbReference>
<keyword evidence="4" id="KW-0732">Signal</keyword>
<dbReference type="AlphaFoldDB" id="A0A9P0GTK4"/>
<dbReference type="PROSITE" id="PS50853">
    <property type="entry name" value="FN3"/>
    <property type="match status" value="1"/>
</dbReference>
<dbReference type="SUPFAM" id="SSF48726">
    <property type="entry name" value="Immunoglobulin"/>
    <property type="match status" value="3"/>
</dbReference>
<evidence type="ECO:0000256" key="2">
    <source>
        <dbReference type="ARBA" id="ARBA00023319"/>
    </source>
</evidence>
<feature type="domain" description="Fibronectin type-III" evidence="6">
    <location>
        <begin position="358"/>
        <end position="458"/>
    </location>
</feature>
<evidence type="ECO:0000256" key="4">
    <source>
        <dbReference type="SAM" id="SignalP"/>
    </source>
</evidence>
<name>A0A9P0GTK4_PHYSR</name>
<keyword evidence="2" id="KW-0393">Immunoglobulin domain</keyword>
<dbReference type="GO" id="GO:0008046">
    <property type="term" value="F:axon guidance receptor activity"/>
    <property type="evidence" value="ECO:0007669"/>
    <property type="project" value="TreeGrafter"/>
</dbReference>
<reference evidence="7" key="1">
    <citation type="submission" date="2022-01" db="EMBL/GenBank/DDBJ databases">
        <authorList>
            <person name="King R."/>
        </authorList>
    </citation>
    <scope>NUCLEOTIDE SEQUENCE</scope>
</reference>
<dbReference type="GO" id="GO:0050808">
    <property type="term" value="P:synapse organization"/>
    <property type="evidence" value="ECO:0007669"/>
    <property type="project" value="TreeGrafter"/>
</dbReference>
<dbReference type="FunFam" id="2.60.40.10:FF:001233">
    <property type="entry name" value="Uncharacterized protein, isoform B"/>
    <property type="match status" value="1"/>
</dbReference>
<feature type="signal peptide" evidence="4">
    <location>
        <begin position="1"/>
        <end position="22"/>
    </location>
</feature>
<dbReference type="PANTHER" id="PTHR45080:SF33">
    <property type="entry name" value="IG-LIKE DOMAIN-CONTAINING PROTEIN"/>
    <property type="match status" value="1"/>
</dbReference>
<accession>A0A9P0GTK4</accession>
<dbReference type="PANTHER" id="PTHR45080">
    <property type="entry name" value="CONTACTIN 5"/>
    <property type="match status" value="1"/>
</dbReference>
<protein>
    <submittedName>
        <fullName evidence="7">Uncharacterized protein</fullName>
    </submittedName>
</protein>
<dbReference type="PROSITE" id="PS50835">
    <property type="entry name" value="IG_LIKE"/>
    <property type="match status" value="3"/>
</dbReference>
<dbReference type="OrthoDB" id="6159398at2759"/>
<evidence type="ECO:0000259" key="6">
    <source>
        <dbReference type="PROSITE" id="PS50853"/>
    </source>
</evidence>
<dbReference type="InterPro" id="IPR013098">
    <property type="entry name" value="Ig_I-set"/>
</dbReference>
<dbReference type="SMART" id="SM00060">
    <property type="entry name" value="FN3"/>
    <property type="match status" value="1"/>
</dbReference>
<feature type="region of interest" description="Disordered" evidence="3">
    <location>
        <begin position="351"/>
        <end position="375"/>
    </location>
</feature>
<feature type="domain" description="Ig-like" evidence="5">
    <location>
        <begin position="219"/>
        <end position="307"/>
    </location>
</feature>
<dbReference type="Pfam" id="PF13927">
    <property type="entry name" value="Ig_3"/>
    <property type="match status" value="2"/>
</dbReference>
<dbReference type="SMART" id="SM00408">
    <property type="entry name" value="IGc2"/>
    <property type="match status" value="3"/>
</dbReference>
<dbReference type="CDD" id="cd00096">
    <property type="entry name" value="Ig"/>
    <property type="match status" value="2"/>
</dbReference>
<dbReference type="FunFam" id="2.60.40.10:FF:000877">
    <property type="entry name" value="CLUMA_CG002357, isoform A"/>
    <property type="match status" value="1"/>
</dbReference>
<dbReference type="EMBL" id="OU900104">
    <property type="protein sequence ID" value="CAH1159080.1"/>
    <property type="molecule type" value="Genomic_DNA"/>
</dbReference>
<dbReference type="GO" id="GO:0005886">
    <property type="term" value="C:plasma membrane"/>
    <property type="evidence" value="ECO:0007669"/>
    <property type="project" value="TreeGrafter"/>
</dbReference>
<keyword evidence="1" id="KW-0677">Repeat</keyword>
<dbReference type="InterPro" id="IPR003598">
    <property type="entry name" value="Ig_sub2"/>
</dbReference>
<dbReference type="Gene3D" id="2.60.40.10">
    <property type="entry name" value="Immunoglobulins"/>
    <property type="match status" value="4"/>
</dbReference>
<dbReference type="InterPro" id="IPR036179">
    <property type="entry name" value="Ig-like_dom_sf"/>
</dbReference>
<dbReference type="InterPro" id="IPR007110">
    <property type="entry name" value="Ig-like_dom"/>
</dbReference>
<evidence type="ECO:0000256" key="1">
    <source>
        <dbReference type="ARBA" id="ARBA00022737"/>
    </source>
</evidence>
<gene>
    <name evidence="7" type="ORF">PHYEVI_LOCUS2266</name>
</gene>
<proteinExistence type="predicted"/>
<dbReference type="GO" id="GO:0043025">
    <property type="term" value="C:neuronal cell body"/>
    <property type="evidence" value="ECO:0007669"/>
    <property type="project" value="TreeGrafter"/>
</dbReference>
<evidence type="ECO:0000313" key="7">
    <source>
        <dbReference type="EMBL" id="CAH1159080.1"/>
    </source>
</evidence>
<dbReference type="Pfam" id="PF07679">
    <property type="entry name" value="I-set"/>
    <property type="match status" value="1"/>
</dbReference>
<dbReference type="InterPro" id="IPR013783">
    <property type="entry name" value="Ig-like_fold"/>
</dbReference>
<feature type="domain" description="Ig-like" evidence="5">
    <location>
        <begin position="32"/>
        <end position="119"/>
    </location>
</feature>
<evidence type="ECO:0000259" key="5">
    <source>
        <dbReference type="PROSITE" id="PS50835"/>
    </source>
</evidence>
<feature type="chain" id="PRO_5040495075" evidence="4">
    <location>
        <begin position="23"/>
        <end position="512"/>
    </location>
</feature>
<sequence length="512" mass="57367">MRSSLSTLVIFPAFLLQGFLQANIKVDPPALPTFLTSSQVFKVTDKDTVVLPCDVSNPGPYMIVWKKGIAVLSAGNVKVTPDTRVNLVHGYSLEIKEVGPQDAGDYICQIGTLEPREITHTVEILVPPRIHYVSSNGRMEVKKGSSVKLECKASGNPTPKVTWSRKNNLLPDGVQTAVSPYLTLDRVDRHQAGIYQCTASNGVGEDISEQIVLHVLYPPEISVERPVVHSAEGFEAQLVCIVHGESQPEVLWYRDTMQLDTTERRIMESRGSRHTLVIRKVHRSDFGNYTCVADNQLGKTRKSVQLTGKPNPAKFSSASRGSWKDSYNISWAVESLSPIEEYKLLFRRLPETNSEDGHPQPLHHQSQRKFGPGKENKTYASVGYSVGYGYGRQFIDRRTDWRDVILPAAPAQSPGVQSMSYVIRGLESGQNYEAKVQARNKFGWSPISEAFTFQTTDTDMSYPDRPQSPKHIYNEHDIHQEILGITLNAATSCSFARIQMPIFFVVFFKFLY</sequence>
<evidence type="ECO:0000256" key="3">
    <source>
        <dbReference type="SAM" id="MobiDB-lite"/>
    </source>
</evidence>
<dbReference type="CDD" id="cd00063">
    <property type="entry name" value="FN3"/>
    <property type="match status" value="1"/>
</dbReference>
<dbReference type="InterPro" id="IPR036116">
    <property type="entry name" value="FN3_sf"/>
</dbReference>
<evidence type="ECO:0000313" key="8">
    <source>
        <dbReference type="Proteomes" id="UP001153712"/>
    </source>
</evidence>
<keyword evidence="8" id="KW-1185">Reference proteome</keyword>
<dbReference type="InterPro" id="IPR050958">
    <property type="entry name" value="Cell_Adh-Cytoskel_Orgn"/>
</dbReference>
<dbReference type="GO" id="GO:0030424">
    <property type="term" value="C:axon"/>
    <property type="evidence" value="ECO:0007669"/>
    <property type="project" value="TreeGrafter"/>
</dbReference>
<dbReference type="InterPro" id="IPR003599">
    <property type="entry name" value="Ig_sub"/>
</dbReference>
<dbReference type="SUPFAM" id="SSF49265">
    <property type="entry name" value="Fibronectin type III"/>
    <property type="match status" value="1"/>
</dbReference>